<comment type="subcellular location">
    <subcellularLocation>
        <location evidence="1">Membrane</location>
        <topology evidence="1">Multi-pass membrane protein</topology>
    </subcellularLocation>
</comment>
<dbReference type="Pfam" id="PF10204">
    <property type="entry name" value="DuoxA"/>
    <property type="match status" value="1"/>
</dbReference>
<dbReference type="OrthoDB" id="10042652at2759"/>
<keyword evidence="9" id="KW-1185">Reference proteome</keyword>
<reference evidence="8" key="1">
    <citation type="submission" date="2021-01" db="EMBL/GenBank/DDBJ databases">
        <authorList>
            <person name="Zahm M."/>
            <person name="Roques C."/>
            <person name="Cabau C."/>
            <person name="Klopp C."/>
            <person name="Donnadieu C."/>
            <person name="Jouanno E."/>
            <person name="Lampietro C."/>
            <person name="Louis A."/>
            <person name="Herpin A."/>
            <person name="Echchiki A."/>
            <person name="Berthelot C."/>
            <person name="Parey E."/>
            <person name="Roest-Crollius H."/>
            <person name="Braasch I."/>
            <person name="Postlethwait J."/>
            <person name="Bobe J."/>
            <person name="Montfort J."/>
            <person name="Bouchez O."/>
            <person name="Begum T."/>
            <person name="Mejri S."/>
            <person name="Adams A."/>
            <person name="Chen W.-J."/>
            <person name="Guiguen Y."/>
        </authorList>
    </citation>
    <scope>NUCLEOTIDE SEQUENCE</scope>
    <source>
        <tissue evidence="8">Blood</tissue>
    </source>
</reference>
<dbReference type="GO" id="GO:0015031">
    <property type="term" value="P:protein transport"/>
    <property type="evidence" value="ECO:0007669"/>
    <property type="project" value="InterPro"/>
</dbReference>
<evidence type="ECO:0000256" key="3">
    <source>
        <dbReference type="ARBA" id="ARBA00022692"/>
    </source>
</evidence>
<evidence type="ECO:0000313" key="8">
    <source>
        <dbReference type="EMBL" id="KAI1904337.1"/>
    </source>
</evidence>
<evidence type="ECO:0000256" key="4">
    <source>
        <dbReference type="ARBA" id="ARBA00022989"/>
    </source>
</evidence>
<evidence type="ECO:0000313" key="9">
    <source>
        <dbReference type="Proteomes" id="UP000829720"/>
    </source>
</evidence>
<feature type="transmembrane region" description="Helical" evidence="7">
    <location>
        <begin position="18"/>
        <end position="41"/>
    </location>
</feature>
<evidence type="ECO:0000256" key="1">
    <source>
        <dbReference type="ARBA" id="ARBA00004141"/>
    </source>
</evidence>
<name>A0A8T3E969_9TELE</name>
<feature type="transmembrane region" description="Helical" evidence="7">
    <location>
        <begin position="53"/>
        <end position="72"/>
    </location>
</feature>
<comment type="caution">
    <text evidence="8">The sequence shown here is derived from an EMBL/GenBank/DDBJ whole genome shotgun (WGS) entry which is preliminary data.</text>
</comment>
<keyword evidence="5 7" id="KW-0472">Membrane</keyword>
<feature type="transmembrane region" description="Helical" evidence="7">
    <location>
        <begin position="177"/>
        <end position="196"/>
    </location>
</feature>
<dbReference type="PANTHER" id="PTHR31158:SF1">
    <property type="entry name" value="DOXA1 FACTOR-RELATED"/>
    <property type="match status" value="1"/>
</dbReference>
<evidence type="ECO:0008006" key="10">
    <source>
        <dbReference type="Google" id="ProtNLM"/>
    </source>
</evidence>
<accession>A0A8T3E969</accession>
<comment type="similarity">
    <text evidence="2">Belongs to the DUOXA family.</text>
</comment>
<protein>
    <recommendedName>
        <fullName evidence="10">Dual oxidase 2</fullName>
    </recommendedName>
</protein>
<keyword evidence="4 7" id="KW-1133">Transmembrane helix</keyword>
<evidence type="ECO:0000256" key="2">
    <source>
        <dbReference type="ARBA" id="ARBA00009816"/>
    </source>
</evidence>
<evidence type="ECO:0000256" key="7">
    <source>
        <dbReference type="SAM" id="Phobius"/>
    </source>
</evidence>
<proteinExistence type="inferred from homology"/>
<feature type="transmembrane region" description="Helical" evidence="7">
    <location>
        <begin position="203"/>
        <end position="222"/>
    </location>
</feature>
<gene>
    <name evidence="8" type="ORF">AGOR_G00004620</name>
</gene>
<dbReference type="InterPro" id="IPR018469">
    <property type="entry name" value="Dual_oxidase_maturation_fac"/>
</dbReference>
<organism evidence="8 9">
    <name type="scientific">Albula goreensis</name>
    <dbReference type="NCBI Taxonomy" id="1534307"/>
    <lineage>
        <taxon>Eukaryota</taxon>
        <taxon>Metazoa</taxon>
        <taxon>Chordata</taxon>
        <taxon>Craniata</taxon>
        <taxon>Vertebrata</taxon>
        <taxon>Euteleostomi</taxon>
        <taxon>Actinopterygii</taxon>
        <taxon>Neopterygii</taxon>
        <taxon>Teleostei</taxon>
        <taxon>Albuliformes</taxon>
        <taxon>Albulidae</taxon>
        <taxon>Albula</taxon>
    </lineage>
</organism>
<evidence type="ECO:0000256" key="5">
    <source>
        <dbReference type="ARBA" id="ARBA00023136"/>
    </source>
</evidence>
<dbReference type="AlphaFoldDB" id="A0A8T3E969"/>
<sequence>MTFYNDIYPFYYVPRTPFIFNLDLLTVILVFLVCAAIFLLILPGIRGKSRLLWMFRVLISLFIGAVIVAVNFSSDWAAASMKANTTYKSFSNAFVNAEIGLHVGLSGINVTLKGNPVMQLNETIDYNEMFEWTGSVDEDYSDALERGLPNPILYIAEKFTENSPCGLYFQYRYSGRYASATMWTAFCCWLVANVLFSMPVIHYAGYMMVATAAFIFFALASFSTVRNLPACVFTIGTASFETVYSSSFWLALATGLLCALIGILVVVLNCLIPERMKDAFSVGVDDEEEDSKDIPLPEGYLNTNFLEGVTTLSPVNISFSGNTKTEGLLTKSI</sequence>
<keyword evidence="3 7" id="KW-0812">Transmembrane</keyword>
<dbReference type="Proteomes" id="UP000829720">
    <property type="component" value="Unassembled WGS sequence"/>
</dbReference>
<dbReference type="PANTHER" id="PTHR31158">
    <property type="entry name" value="DUAL OXIDASE 2"/>
    <property type="match status" value="1"/>
</dbReference>
<dbReference type="GO" id="GO:0005789">
    <property type="term" value="C:endoplasmic reticulum membrane"/>
    <property type="evidence" value="ECO:0007669"/>
    <property type="project" value="InterPro"/>
</dbReference>
<feature type="transmembrane region" description="Helical" evidence="7">
    <location>
        <begin position="248"/>
        <end position="272"/>
    </location>
</feature>
<evidence type="ECO:0000256" key="6">
    <source>
        <dbReference type="ARBA" id="ARBA00023180"/>
    </source>
</evidence>
<keyword evidence="6" id="KW-0325">Glycoprotein</keyword>
<dbReference type="EMBL" id="JAERUA010000001">
    <property type="protein sequence ID" value="KAI1904337.1"/>
    <property type="molecule type" value="Genomic_DNA"/>
</dbReference>